<reference evidence="1" key="1">
    <citation type="submission" date="2020-11" db="EMBL/GenBank/DDBJ databases">
        <authorList>
            <person name="Whiteford S."/>
        </authorList>
    </citation>
    <scope>NUCLEOTIDE SEQUENCE</scope>
</reference>
<accession>A0A8S4D660</accession>
<dbReference type="Proteomes" id="UP000653454">
    <property type="component" value="Unassembled WGS sequence"/>
</dbReference>
<keyword evidence="2" id="KW-1185">Reference proteome</keyword>
<proteinExistence type="predicted"/>
<sequence length="86" mass="9477">MPLSANFRREMLAALKSAKKNKEEDDTASDMSSQQSSVDPDPATTTSPGVKARPVTSHRRLGVKPEPLEETHDEKKKEETKVSSPK</sequence>
<name>A0A8S4D660_PLUXY</name>
<comment type="caution">
    <text evidence="1">The sequence shown here is derived from an EMBL/GenBank/DDBJ whole genome shotgun (WGS) entry which is preliminary data.</text>
</comment>
<organism evidence="1 2">
    <name type="scientific">Plutella xylostella</name>
    <name type="common">Diamondback moth</name>
    <name type="synonym">Plutella maculipennis</name>
    <dbReference type="NCBI Taxonomy" id="51655"/>
    <lineage>
        <taxon>Eukaryota</taxon>
        <taxon>Metazoa</taxon>
        <taxon>Ecdysozoa</taxon>
        <taxon>Arthropoda</taxon>
        <taxon>Hexapoda</taxon>
        <taxon>Insecta</taxon>
        <taxon>Pterygota</taxon>
        <taxon>Neoptera</taxon>
        <taxon>Endopterygota</taxon>
        <taxon>Lepidoptera</taxon>
        <taxon>Glossata</taxon>
        <taxon>Ditrysia</taxon>
        <taxon>Yponomeutoidea</taxon>
        <taxon>Plutellidae</taxon>
        <taxon>Plutella</taxon>
    </lineage>
</organism>
<evidence type="ECO:0000313" key="1">
    <source>
        <dbReference type="EMBL" id="CAG9091192.1"/>
    </source>
</evidence>
<dbReference type="EMBL" id="CAJHNJ030000002">
    <property type="protein sequence ID" value="CAG9091192.1"/>
    <property type="molecule type" value="Genomic_DNA"/>
</dbReference>
<evidence type="ECO:0000313" key="2">
    <source>
        <dbReference type="Proteomes" id="UP000653454"/>
    </source>
</evidence>
<gene>
    <name evidence="1" type="ORF">PLXY2_LOCUS935</name>
</gene>
<protein>
    <submittedName>
        <fullName evidence="1">(diamondback moth) hypothetical protein</fullName>
    </submittedName>
</protein>
<dbReference type="AlphaFoldDB" id="A0A8S4D660"/>